<organism evidence="6 7">
    <name type="scientific">Microlunatus endophyticus</name>
    <dbReference type="NCBI Taxonomy" id="1716077"/>
    <lineage>
        <taxon>Bacteria</taxon>
        <taxon>Bacillati</taxon>
        <taxon>Actinomycetota</taxon>
        <taxon>Actinomycetes</taxon>
        <taxon>Propionibacteriales</taxon>
        <taxon>Propionibacteriaceae</taxon>
        <taxon>Microlunatus</taxon>
    </lineage>
</organism>
<comment type="similarity">
    <text evidence="1 3">Belongs to the D-isomer specific 2-hydroxyacid dehydrogenase family.</text>
</comment>
<keyword evidence="2 3" id="KW-0560">Oxidoreductase</keyword>
<name>A0A917W1V0_9ACTN</name>
<dbReference type="InterPro" id="IPR006139">
    <property type="entry name" value="D-isomer_2_OHA_DH_cat_dom"/>
</dbReference>
<dbReference type="Proteomes" id="UP000613840">
    <property type="component" value="Unassembled WGS sequence"/>
</dbReference>
<evidence type="ECO:0000259" key="5">
    <source>
        <dbReference type="Pfam" id="PF02826"/>
    </source>
</evidence>
<dbReference type="GO" id="GO:0005829">
    <property type="term" value="C:cytosol"/>
    <property type="evidence" value="ECO:0007669"/>
    <property type="project" value="TreeGrafter"/>
</dbReference>
<dbReference type="EMBL" id="BMMZ01000002">
    <property type="protein sequence ID" value="GGL52383.1"/>
    <property type="molecule type" value="Genomic_DNA"/>
</dbReference>
<comment type="caution">
    <text evidence="6">The sequence shown here is derived from an EMBL/GenBank/DDBJ whole genome shotgun (WGS) entry which is preliminary data.</text>
</comment>
<feature type="domain" description="D-isomer specific 2-hydroxyacid dehydrogenase catalytic" evidence="4">
    <location>
        <begin position="34"/>
        <end position="313"/>
    </location>
</feature>
<dbReference type="InterPro" id="IPR036291">
    <property type="entry name" value="NAD(P)-bd_dom_sf"/>
</dbReference>
<dbReference type="InterPro" id="IPR050223">
    <property type="entry name" value="D-isomer_2-hydroxyacid_DH"/>
</dbReference>
<evidence type="ECO:0000259" key="4">
    <source>
        <dbReference type="Pfam" id="PF00389"/>
    </source>
</evidence>
<dbReference type="RefSeq" id="WP_188893936.1">
    <property type="nucleotide sequence ID" value="NZ_BMMZ01000002.1"/>
</dbReference>
<sequence length="324" mass="34030">MRILVAHPWSDPNASWDIAVEHLPGWDVRVCRGDDILANLNGVDVLVPMPNAVTAEIIEAGSFGLIQQYGVGLERVDVEAATANGVWVARLPAGLTGNADSVAEMAVAQILMAIRRMDESRAAVATGWWQPISASLLGSTVAIVGLGAIGTAVAQRLAGFGCRMIAVRAHPEAGAPPSVDRVAGPDELYDVLGQADVVICSAMASAATRHLFDAAAFAACKPGAIFVNVARGVMVDDPALLAALDSGRISLAGLDVFQQEPVGPDHPFARHPRVIATPHIGGLTHSMLAKSSELFGANVARWSRGQEPLWAVNSPQHPRQIPPR</sequence>
<keyword evidence="7" id="KW-1185">Reference proteome</keyword>
<evidence type="ECO:0000256" key="3">
    <source>
        <dbReference type="RuleBase" id="RU003719"/>
    </source>
</evidence>
<dbReference type="Gene3D" id="3.40.50.720">
    <property type="entry name" value="NAD(P)-binding Rossmann-like Domain"/>
    <property type="match status" value="2"/>
</dbReference>
<reference evidence="6" key="2">
    <citation type="submission" date="2020-09" db="EMBL/GenBank/DDBJ databases">
        <authorList>
            <person name="Sun Q."/>
            <person name="Zhou Y."/>
        </authorList>
    </citation>
    <scope>NUCLEOTIDE SEQUENCE</scope>
    <source>
        <strain evidence="6">CGMCC 4.7306</strain>
    </source>
</reference>
<dbReference type="GO" id="GO:0030267">
    <property type="term" value="F:glyoxylate reductase (NADPH) activity"/>
    <property type="evidence" value="ECO:0007669"/>
    <property type="project" value="TreeGrafter"/>
</dbReference>
<dbReference type="SUPFAM" id="SSF51735">
    <property type="entry name" value="NAD(P)-binding Rossmann-fold domains"/>
    <property type="match status" value="1"/>
</dbReference>
<dbReference type="InterPro" id="IPR006140">
    <property type="entry name" value="D-isomer_DH_NAD-bd"/>
</dbReference>
<accession>A0A917W1V0</accession>
<dbReference type="SUPFAM" id="SSF52283">
    <property type="entry name" value="Formate/glycerate dehydrogenase catalytic domain-like"/>
    <property type="match status" value="1"/>
</dbReference>
<evidence type="ECO:0000256" key="1">
    <source>
        <dbReference type="ARBA" id="ARBA00005854"/>
    </source>
</evidence>
<dbReference type="AlphaFoldDB" id="A0A917W1V0"/>
<dbReference type="Pfam" id="PF00389">
    <property type="entry name" value="2-Hacid_dh"/>
    <property type="match status" value="1"/>
</dbReference>
<dbReference type="PANTHER" id="PTHR10996:SF283">
    <property type="entry name" value="GLYOXYLATE_HYDROXYPYRUVATE REDUCTASE B"/>
    <property type="match status" value="1"/>
</dbReference>
<protein>
    <submittedName>
        <fullName evidence="6">3-phosphoglycerate dehydrogenase</fullName>
    </submittedName>
</protein>
<proteinExistence type="inferred from homology"/>
<evidence type="ECO:0000313" key="6">
    <source>
        <dbReference type="EMBL" id="GGL52383.1"/>
    </source>
</evidence>
<dbReference type="GO" id="GO:0051287">
    <property type="term" value="F:NAD binding"/>
    <property type="evidence" value="ECO:0007669"/>
    <property type="project" value="InterPro"/>
</dbReference>
<dbReference type="GO" id="GO:0016618">
    <property type="term" value="F:hydroxypyruvate reductase [NAD(P)H] activity"/>
    <property type="evidence" value="ECO:0007669"/>
    <property type="project" value="TreeGrafter"/>
</dbReference>
<dbReference type="Pfam" id="PF02826">
    <property type="entry name" value="2-Hacid_dh_C"/>
    <property type="match status" value="1"/>
</dbReference>
<gene>
    <name evidence="6" type="ORF">GCM10011575_08410</name>
</gene>
<dbReference type="PANTHER" id="PTHR10996">
    <property type="entry name" value="2-HYDROXYACID DEHYDROGENASE-RELATED"/>
    <property type="match status" value="1"/>
</dbReference>
<feature type="domain" description="D-isomer specific 2-hydroxyacid dehydrogenase NAD-binding" evidence="5">
    <location>
        <begin position="108"/>
        <end position="281"/>
    </location>
</feature>
<evidence type="ECO:0000256" key="2">
    <source>
        <dbReference type="ARBA" id="ARBA00023002"/>
    </source>
</evidence>
<reference evidence="6" key="1">
    <citation type="journal article" date="2014" name="Int. J. Syst. Evol. Microbiol.">
        <title>Complete genome sequence of Corynebacterium casei LMG S-19264T (=DSM 44701T), isolated from a smear-ripened cheese.</title>
        <authorList>
            <consortium name="US DOE Joint Genome Institute (JGI-PGF)"/>
            <person name="Walter F."/>
            <person name="Albersmeier A."/>
            <person name="Kalinowski J."/>
            <person name="Ruckert C."/>
        </authorList>
    </citation>
    <scope>NUCLEOTIDE SEQUENCE</scope>
    <source>
        <strain evidence="6">CGMCC 4.7306</strain>
    </source>
</reference>
<evidence type="ECO:0000313" key="7">
    <source>
        <dbReference type="Proteomes" id="UP000613840"/>
    </source>
</evidence>